<dbReference type="Gene3D" id="2.120.10.30">
    <property type="entry name" value="TolB, C-terminal domain"/>
    <property type="match status" value="2"/>
</dbReference>
<reference evidence="4" key="1">
    <citation type="submission" date="2023-01" db="EMBL/GenBank/DDBJ databases">
        <title>Genome assembly of the deep-sea coral Lophelia pertusa.</title>
        <authorList>
            <person name="Herrera S."/>
            <person name="Cordes E."/>
        </authorList>
    </citation>
    <scope>NUCLEOTIDE SEQUENCE</scope>
    <source>
        <strain evidence="4">USNM1676648</strain>
        <tissue evidence="4">Polyp</tissue>
    </source>
</reference>
<keyword evidence="1" id="KW-0677">Repeat</keyword>
<dbReference type="GO" id="GO:0008270">
    <property type="term" value="F:zinc ion binding"/>
    <property type="evidence" value="ECO:0007669"/>
    <property type="project" value="UniProtKB-KW"/>
</dbReference>
<sequence>MAIISDMTSFKGSCRDAPILKSKPPGHQFLQGDISLELKVVSELQCWDYCMRQMDCKAYNYQHAIGQSLKTCQLLSNDVGLPIFRQDYTYHIIHKKNNSKNIKWDKVEEIVEENDATYRWLKEQVLREIRSIEEKAFRSFLGSAALNIRDRLITLKHASPDEDFFNKVKFWLKDQTGKFVLEDSDNSCEDRVIACKIALLEASFVYFDEPNTVANYFRYLLRKLRGVGGVDSAIEEKNNPSILAQVKVINDAAKGYVSSLGQELGDWPDFEIPAEALPTDTADYKPPEIWCFGDYGQADGQMSYPEKVAIDKEGQFLVLEEHTIGMGGIKTIQRIQLFSAKGKFLRCLLKRGEGKVNGMADFCLTKDGSIIVADEGDGEASGIQIFDYDGNQLLQITPEIQAPDVPPRFTSVAVDPDGRIIAGGHSSMCVHIFANDGKTVCKFGKFGRGEGEFQSISNVSCDDAGKIYVSDSALKRIQVFDGAGNLLSVFGPSGTHLRYTAFDATTGEVYGSDYENHKVKVYSTAGEKLREHGKYGTALNECWFPYGLALMPDGKVAIAERENHRITVLKI</sequence>
<dbReference type="GO" id="GO:0061630">
    <property type="term" value="F:ubiquitin protein ligase activity"/>
    <property type="evidence" value="ECO:0007669"/>
    <property type="project" value="TreeGrafter"/>
</dbReference>
<dbReference type="PANTHER" id="PTHR24104">
    <property type="entry name" value="E3 UBIQUITIN-PROTEIN LIGASE NHLRC1-RELATED"/>
    <property type="match status" value="1"/>
</dbReference>
<organism evidence="4 5">
    <name type="scientific">Desmophyllum pertusum</name>
    <dbReference type="NCBI Taxonomy" id="174260"/>
    <lineage>
        <taxon>Eukaryota</taxon>
        <taxon>Metazoa</taxon>
        <taxon>Cnidaria</taxon>
        <taxon>Anthozoa</taxon>
        <taxon>Hexacorallia</taxon>
        <taxon>Scleractinia</taxon>
        <taxon>Caryophylliina</taxon>
        <taxon>Caryophylliidae</taxon>
        <taxon>Desmophyllum</taxon>
    </lineage>
</organism>
<feature type="repeat" description="NHL" evidence="2">
    <location>
        <begin position="440"/>
        <end position="483"/>
    </location>
</feature>
<dbReference type="InterPro" id="IPR050952">
    <property type="entry name" value="TRIM-NHL_E3_ligases"/>
</dbReference>
<dbReference type="AlphaFoldDB" id="A0A9W9YWX1"/>
<dbReference type="Pfam" id="PF00024">
    <property type="entry name" value="PAN_1"/>
    <property type="match status" value="1"/>
</dbReference>
<evidence type="ECO:0000259" key="3">
    <source>
        <dbReference type="Pfam" id="PF00024"/>
    </source>
</evidence>
<dbReference type="SUPFAM" id="SSF101898">
    <property type="entry name" value="NHL repeat"/>
    <property type="match status" value="1"/>
</dbReference>
<dbReference type="InterPro" id="IPR011042">
    <property type="entry name" value="6-blade_b-propeller_TolB-like"/>
</dbReference>
<evidence type="ECO:0000256" key="2">
    <source>
        <dbReference type="PROSITE-ProRule" id="PRU00504"/>
    </source>
</evidence>
<dbReference type="OrthoDB" id="342730at2759"/>
<dbReference type="GO" id="GO:0043161">
    <property type="term" value="P:proteasome-mediated ubiquitin-dependent protein catabolic process"/>
    <property type="evidence" value="ECO:0007669"/>
    <property type="project" value="TreeGrafter"/>
</dbReference>
<accession>A0A9W9YWX1</accession>
<name>A0A9W9YWX1_9CNID</name>
<dbReference type="Pfam" id="PF01436">
    <property type="entry name" value="NHL"/>
    <property type="match status" value="1"/>
</dbReference>
<evidence type="ECO:0000256" key="1">
    <source>
        <dbReference type="ARBA" id="ARBA00022737"/>
    </source>
</evidence>
<dbReference type="GO" id="GO:0000209">
    <property type="term" value="P:protein polyubiquitination"/>
    <property type="evidence" value="ECO:0007669"/>
    <property type="project" value="TreeGrafter"/>
</dbReference>
<gene>
    <name evidence="4" type="ORF">OS493_028951</name>
</gene>
<feature type="domain" description="Apple" evidence="3">
    <location>
        <begin position="27"/>
        <end position="85"/>
    </location>
</feature>
<dbReference type="PROSITE" id="PS51125">
    <property type="entry name" value="NHL"/>
    <property type="match status" value="1"/>
</dbReference>
<dbReference type="Proteomes" id="UP001163046">
    <property type="component" value="Unassembled WGS sequence"/>
</dbReference>
<comment type="caution">
    <text evidence="4">The sequence shown here is derived from an EMBL/GenBank/DDBJ whole genome shotgun (WGS) entry which is preliminary data.</text>
</comment>
<dbReference type="CDD" id="cd05819">
    <property type="entry name" value="NHL"/>
    <property type="match status" value="1"/>
</dbReference>
<protein>
    <recommendedName>
        <fullName evidence="3">Apple domain-containing protein</fullName>
    </recommendedName>
</protein>
<dbReference type="InterPro" id="IPR003609">
    <property type="entry name" value="Pan_app"/>
</dbReference>
<dbReference type="EMBL" id="MU826854">
    <property type="protein sequence ID" value="KAJ7370881.1"/>
    <property type="molecule type" value="Genomic_DNA"/>
</dbReference>
<evidence type="ECO:0000313" key="4">
    <source>
        <dbReference type="EMBL" id="KAJ7370881.1"/>
    </source>
</evidence>
<dbReference type="PANTHER" id="PTHR24104:SF51">
    <property type="entry name" value="SMP-30_GLUCONOLACTONASE_LRE-LIKE REGION DOMAIN-CONTAINING PROTEIN"/>
    <property type="match status" value="1"/>
</dbReference>
<proteinExistence type="predicted"/>
<evidence type="ECO:0000313" key="5">
    <source>
        <dbReference type="Proteomes" id="UP001163046"/>
    </source>
</evidence>
<dbReference type="InterPro" id="IPR001258">
    <property type="entry name" value="NHL_repeat"/>
</dbReference>
<keyword evidence="5" id="KW-1185">Reference proteome</keyword>